<keyword evidence="4" id="KW-1185">Reference proteome</keyword>
<evidence type="ECO:0000313" key="3">
    <source>
        <dbReference type="EMBL" id="UQA94149.1"/>
    </source>
</evidence>
<dbReference type="InterPro" id="IPR006311">
    <property type="entry name" value="TAT_signal"/>
</dbReference>
<evidence type="ECO:0000313" key="4">
    <source>
        <dbReference type="Proteomes" id="UP000830115"/>
    </source>
</evidence>
<feature type="compositionally biased region" description="Pro residues" evidence="2">
    <location>
        <begin position="10"/>
        <end position="22"/>
    </location>
</feature>
<dbReference type="PANTHER" id="PTHR31377:SF0">
    <property type="entry name" value="AGMATINE DEIMINASE-RELATED"/>
    <property type="match status" value="1"/>
</dbReference>
<proteinExistence type="predicted"/>
<dbReference type="InterPro" id="IPR007466">
    <property type="entry name" value="Peptidyl-Arg-deiminase_porph"/>
</dbReference>
<dbReference type="PANTHER" id="PTHR31377">
    <property type="entry name" value="AGMATINE DEIMINASE-RELATED"/>
    <property type="match status" value="1"/>
</dbReference>
<keyword evidence="1" id="KW-0378">Hydrolase</keyword>
<protein>
    <submittedName>
        <fullName evidence="3">Agmatine deiminase family protein</fullName>
    </submittedName>
</protein>
<evidence type="ECO:0000256" key="2">
    <source>
        <dbReference type="SAM" id="MobiDB-lite"/>
    </source>
</evidence>
<dbReference type="PROSITE" id="PS51318">
    <property type="entry name" value="TAT"/>
    <property type="match status" value="1"/>
</dbReference>
<dbReference type="Gene3D" id="3.75.10.10">
    <property type="entry name" value="L-arginine/glycine Amidinotransferase, Chain A"/>
    <property type="match status" value="1"/>
</dbReference>
<dbReference type="SUPFAM" id="SSF55909">
    <property type="entry name" value="Pentein"/>
    <property type="match status" value="1"/>
</dbReference>
<accession>A0ABY4M8N0</accession>
<dbReference type="Pfam" id="PF04371">
    <property type="entry name" value="PAD_porph"/>
    <property type="match status" value="1"/>
</dbReference>
<evidence type="ECO:0000256" key="1">
    <source>
        <dbReference type="ARBA" id="ARBA00022801"/>
    </source>
</evidence>
<dbReference type="Proteomes" id="UP000830115">
    <property type="component" value="Chromosome"/>
</dbReference>
<feature type="region of interest" description="Disordered" evidence="2">
    <location>
        <begin position="1"/>
        <end position="25"/>
    </location>
</feature>
<dbReference type="EMBL" id="CP086322">
    <property type="protein sequence ID" value="UQA94149.1"/>
    <property type="molecule type" value="Genomic_DNA"/>
</dbReference>
<gene>
    <name evidence="3" type="ORF">K9S39_21760</name>
</gene>
<reference evidence="3" key="1">
    <citation type="submission" date="2021-10" db="EMBL/GenBank/DDBJ databases">
        <title>Streptomyces nigrumlapis sp.nov.,an antimicrobial producing actinobacterium isolated from Black Gobi rocks.</title>
        <authorList>
            <person name="Wen Y."/>
            <person name="Zhang W."/>
            <person name="Liu X.G."/>
        </authorList>
    </citation>
    <scope>NUCLEOTIDE SEQUENCE</scope>
    <source>
        <strain evidence="3">ST13-2-2</strain>
    </source>
</reference>
<dbReference type="RefSeq" id="WP_248865028.1">
    <property type="nucleotide sequence ID" value="NZ_CP086322.1"/>
</dbReference>
<name>A0ABY4M8N0_9ACTN</name>
<organism evidence="3 4">
    <name type="scientific">Streptomyces halobius</name>
    <dbReference type="NCBI Taxonomy" id="2879846"/>
    <lineage>
        <taxon>Bacteria</taxon>
        <taxon>Bacillati</taxon>
        <taxon>Actinomycetota</taxon>
        <taxon>Actinomycetes</taxon>
        <taxon>Kitasatosporales</taxon>
        <taxon>Streptomycetaceae</taxon>
        <taxon>Streptomyces</taxon>
    </lineage>
</organism>
<sequence length="394" mass="42397">MRKRKHRPLPDPPPPASWPSPPSRRTVLRSLGGAAALALGGVACSPEGGSASAGPSATQRRLGAEWESHARTFMAWPASKAIWGRYLPEVRRDIAGLARAIAAYEPVVLLARPGQEDAARRACGSAVEIASIAVDDLWTRDTLPVFVADGERVRGVDFNFNGWGGKQARRFDARVARRALAEYGIPRDRTWVVAEGGSFETDGRGTLMVTKSSLVNANRNPGKSRRQIEDALKEVLGVRKVIWFAGVRGEDITDAHVDSMARFAAPGVVLLDKAFPGSPADSWSRANEQAKSVLKDTTDARGKPVEVIELPQPDPYEITGRGDAFLSSYVNFYVANGAVFVPRFGDAKADDRARQILRDHFPGRDIVPVKIDAIASGGGGIHCATHDQPGKPAG</sequence>